<evidence type="ECO:0000256" key="6">
    <source>
        <dbReference type="ARBA" id="ARBA00023163"/>
    </source>
</evidence>
<dbReference type="GO" id="GO:0003677">
    <property type="term" value="F:DNA binding"/>
    <property type="evidence" value="ECO:0007669"/>
    <property type="project" value="UniProtKB-UniRule"/>
</dbReference>
<feature type="region of interest" description="Disordered" evidence="10">
    <location>
        <begin position="85"/>
        <end position="140"/>
    </location>
</feature>
<evidence type="ECO:0000256" key="10">
    <source>
        <dbReference type="SAM" id="MobiDB-lite"/>
    </source>
</evidence>
<dbReference type="Proteomes" id="UP000251960">
    <property type="component" value="Chromosome 1"/>
</dbReference>
<protein>
    <recommendedName>
        <fullName evidence="9">Dof zinc finger protein</fullName>
    </recommendedName>
</protein>
<dbReference type="PROSITE" id="PS01361">
    <property type="entry name" value="ZF_DOF_1"/>
    <property type="match status" value="1"/>
</dbReference>
<evidence type="ECO:0000256" key="8">
    <source>
        <dbReference type="PROSITE-ProRule" id="PRU00071"/>
    </source>
</evidence>
<feature type="region of interest" description="Disordered" evidence="10">
    <location>
        <begin position="174"/>
        <end position="211"/>
    </location>
</feature>
<evidence type="ECO:0000256" key="5">
    <source>
        <dbReference type="ARBA" id="ARBA00023125"/>
    </source>
</evidence>
<feature type="region of interest" description="Disordered" evidence="10">
    <location>
        <begin position="251"/>
        <end position="271"/>
    </location>
</feature>
<evidence type="ECO:0000256" key="4">
    <source>
        <dbReference type="ARBA" id="ARBA00023015"/>
    </source>
</evidence>
<dbReference type="Pfam" id="PF02701">
    <property type="entry name" value="Zn_ribbon_Dof"/>
    <property type="match status" value="1"/>
</dbReference>
<gene>
    <name evidence="12" type="primary">PBF_0</name>
    <name evidence="12" type="ORF">Zm00014a_032171</name>
</gene>
<dbReference type="AlphaFoldDB" id="A0A317Y5C3"/>
<feature type="compositionally biased region" description="Low complexity" evidence="10">
    <location>
        <begin position="97"/>
        <end position="109"/>
    </location>
</feature>
<comment type="function">
    <text evidence="9">Transcription factor that binds specifically to a 5'-AA[AG]G-3' consensus core sequence.</text>
</comment>
<comment type="subcellular location">
    <subcellularLocation>
        <location evidence="8 9">Nucleus</location>
    </subcellularLocation>
</comment>
<comment type="caution">
    <text evidence="12">The sequence shown here is derived from an EMBL/GenBank/DDBJ whole genome shotgun (WGS) entry which is preliminary data.</text>
</comment>
<organism evidence="12">
    <name type="scientific">Zea mays</name>
    <name type="common">Maize</name>
    <dbReference type="NCBI Taxonomy" id="4577"/>
    <lineage>
        <taxon>Eukaryota</taxon>
        <taxon>Viridiplantae</taxon>
        <taxon>Streptophyta</taxon>
        <taxon>Embryophyta</taxon>
        <taxon>Tracheophyta</taxon>
        <taxon>Spermatophyta</taxon>
        <taxon>Magnoliopsida</taxon>
        <taxon>Liliopsida</taxon>
        <taxon>Poales</taxon>
        <taxon>Poaceae</taxon>
        <taxon>PACMAD clade</taxon>
        <taxon>Panicoideae</taxon>
        <taxon>Andropogonodae</taxon>
        <taxon>Andropogoneae</taxon>
        <taxon>Tripsacinae</taxon>
        <taxon>Zea</taxon>
    </lineage>
</organism>
<evidence type="ECO:0000256" key="9">
    <source>
        <dbReference type="RuleBase" id="RU369094"/>
    </source>
</evidence>
<feature type="domain" description="Dof-type" evidence="11">
    <location>
        <begin position="208"/>
        <end position="262"/>
    </location>
</feature>
<evidence type="ECO:0000313" key="12">
    <source>
        <dbReference type="EMBL" id="PWZ52981.1"/>
    </source>
</evidence>
<proteinExistence type="predicted"/>
<keyword evidence="7 8" id="KW-0539">Nucleus</keyword>
<keyword evidence="2 8" id="KW-0863">Zinc-finger</keyword>
<dbReference type="InterPro" id="IPR045174">
    <property type="entry name" value="Dof"/>
</dbReference>
<keyword evidence="6 9" id="KW-0804">Transcription</keyword>
<dbReference type="GO" id="GO:0008270">
    <property type="term" value="F:zinc ion binding"/>
    <property type="evidence" value="ECO:0007669"/>
    <property type="project" value="UniProtKB-KW"/>
</dbReference>
<evidence type="ECO:0000256" key="2">
    <source>
        <dbReference type="ARBA" id="ARBA00022771"/>
    </source>
</evidence>
<feature type="compositionally biased region" description="Pro residues" evidence="10">
    <location>
        <begin position="200"/>
        <end position="209"/>
    </location>
</feature>
<dbReference type="GO" id="GO:0005634">
    <property type="term" value="C:nucleus"/>
    <property type="evidence" value="ECO:0007669"/>
    <property type="project" value="UniProtKB-SubCell"/>
</dbReference>
<evidence type="ECO:0000259" key="11">
    <source>
        <dbReference type="PROSITE" id="PS50884"/>
    </source>
</evidence>
<evidence type="ECO:0000256" key="3">
    <source>
        <dbReference type="ARBA" id="ARBA00022833"/>
    </source>
</evidence>
<name>A0A317Y5C3_MAIZE</name>
<evidence type="ECO:0000256" key="7">
    <source>
        <dbReference type="ARBA" id="ARBA00023242"/>
    </source>
</evidence>
<dbReference type="PANTHER" id="PTHR31992">
    <property type="entry name" value="DOF ZINC FINGER PROTEIN DOF1.4-RELATED"/>
    <property type="match status" value="1"/>
</dbReference>
<keyword evidence="4 9" id="KW-0805">Transcription regulation</keyword>
<dbReference type="PROSITE" id="PS50884">
    <property type="entry name" value="ZF_DOF_2"/>
    <property type="match status" value="1"/>
</dbReference>
<dbReference type="PANTHER" id="PTHR31992:SF241">
    <property type="entry name" value="DOF ZINC FINGER PROTEIN"/>
    <property type="match status" value="1"/>
</dbReference>
<keyword evidence="5 8" id="KW-0238">DNA-binding</keyword>
<reference evidence="12" key="1">
    <citation type="journal article" date="2018" name="Nat. Genet.">
        <title>Extensive intraspecific gene order and gene structural variations between Mo17 and other maize genomes.</title>
        <authorList>
            <person name="Sun S."/>
            <person name="Zhou Y."/>
            <person name="Chen J."/>
            <person name="Shi J."/>
            <person name="Zhao H."/>
            <person name="Zhao H."/>
            <person name="Song W."/>
            <person name="Zhang M."/>
            <person name="Cui Y."/>
            <person name="Dong X."/>
            <person name="Liu H."/>
            <person name="Ma X."/>
            <person name="Jiao Y."/>
            <person name="Wang B."/>
            <person name="Wei X."/>
            <person name="Stein J.C."/>
            <person name="Glaubitz J.C."/>
            <person name="Lu F."/>
            <person name="Yu G."/>
            <person name="Liang C."/>
            <person name="Fengler K."/>
            <person name="Li B."/>
            <person name="Rafalski A."/>
            <person name="Schnable P.S."/>
            <person name="Ware D.H."/>
            <person name="Buckler E.S."/>
            <person name="Lai J."/>
        </authorList>
    </citation>
    <scope>NUCLEOTIDE SEQUENCE [LARGE SCALE GENOMIC DNA]</scope>
    <source>
        <tissue evidence="12">Seedling</tissue>
    </source>
</reference>
<dbReference type="EMBL" id="NCVQ01000001">
    <property type="protein sequence ID" value="PWZ52981.1"/>
    <property type="molecule type" value="Genomic_DNA"/>
</dbReference>
<sequence>MPFFSSRVVALSPNNTGATRFPTNNKRGGLSRSIAYITIGSTITETPPWLVAFVFHLSSVPSCYPSASSYSGSWRSRERGVRITGPAPTCAERQRGTPTPTAASAHRSTPPSPPPTTSCPGRRRGARRTMPSSFLTSSSSSASSHLSYLIPARAAAPPPFAMGQGYGATSGGGVANATSAAAAPPPPRQGASRNAGAGHPPLPRPPPRQCPRCRSANTKFCYYNNYSREQPRYLCKACRRHWTEGGTLRDVPVGGGRKNRRGAKGGADAKGSASAAAAAPAQQGGNVVLGADTFPGDLLRQLVQFQPDAAVGGGGYAIDLSAWHQMVAATVPPPPPPGTGGDVSSLGLGAAGAGAGAEANCVALQYWSEDGMPGLDGPC</sequence>
<dbReference type="ExpressionAtlas" id="A0A317Y5C3">
    <property type="expression patterns" value="baseline and differential"/>
</dbReference>
<evidence type="ECO:0000256" key="1">
    <source>
        <dbReference type="ARBA" id="ARBA00022723"/>
    </source>
</evidence>
<keyword evidence="1 9" id="KW-0479">Metal-binding</keyword>
<dbReference type="GO" id="GO:0003700">
    <property type="term" value="F:DNA-binding transcription factor activity"/>
    <property type="evidence" value="ECO:0007669"/>
    <property type="project" value="UniProtKB-UniRule"/>
</dbReference>
<keyword evidence="3 9" id="KW-0862">Zinc</keyword>
<accession>A0A317Y5C3</accession>
<dbReference type="InterPro" id="IPR003851">
    <property type="entry name" value="Znf_Dof"/>
</dbReference>